<dbReference type="PANTHER" id="PTHR44472">
    <property type="entry name" value="DDB1- AND CUL4-ASSOCIATED FACTOR 4-RELATED"/>
    <property type="match status" value="1"/>
</dbReference>
<dbReference type="EMBL" id="JARPMG010000007">
    <property type="protein sequence ID" value="KAJ8099346.1"/>
    <property type="molecule type" value="Genomic_DNA"/>
</dbReference>
<evidence type="ECO:0000313" key="4">
    <source>
        <dbReference type="Proteomes" id="UP001217417"/>
    </source>
</evidence>
<evidence type="ECO:0000313" key="3">
    <source>
        <dbReference type="EMBL" id="KAJ8099346.1"/>
    </source>
</evidence>
<dbReference type="SUPFAM" id="SSF50978">
    <property type="entry name" value="WD40 repeat-like"/>
    <property type="match status" value="1"/>
</dbReference>
<dbReference type="AlphaFoldDB" id="A0AAD7QQC6"/>
<gene>
    <name evidence="3" type="ORF">POJ06DRAFT_133484</name>
</gene>
<dbReference type="PANTHER" id="PTHR44472:SF1">
    <property type="entry name" value="DDB1 AND CUL4 ASSOCIATED FACTOR 4"/>
    <property type="match status" value="1"/>
</dbReference>
<reference evidence="3" key="1">
    <citation type="submission" date="2023-03" db="EMBL/GenBank/DDBJ databases">
        <title>Near-Complete genome sequence of Lipomyces tetrasporous NRRL Y-64009, an oleaginous yeast capable of growing on lignocellulosic hydrolysates.</title>
        <authorList>
            <consortium name="Lawrence Berkeley National Laboratory"/>
            <person name="Jagtap S.S."/>
            <person name="Liu J.-J."/>
            <person name="Walukiewicz H.E."/>
            <person name="Pangilinan J."/>
            <person name="Lipzen A."/>
            <person name="Ahrendt S."/>
            <person name="Koriabine M."/>
            <person name="Cobaugh K."/>
            <person name="Salamov A."/>
            <person name="Yoshinaga Y."/>
            <person name="Ng V."/>
            <person name="Daum C."/>
            <person name="Grigoriev I.V."/>
            <person name="Slininger P.J."/>
            <person name="Dien B.S."/>
            <person name="Jin Y.-S."/>
            <person name="Rao C.V."/>
        </authorList>
    </citation>
    <scope>NUCLEOTIDE SEQUENCE</scope>
    <source>
        <strain evidence="3">NRRL Y-64009</strain>
    </source>
</reference>
<dbReference type="GeneID" id="80879573"/>
<dbReference type="GO" id="GO:0080008">
    <property type="term" value="C:Cul4-RING E3 ubiquitin ligase complex"/>
    <property type="evidence" value="ECO:0007669"/>
    <property type="project" value="TreeGrafter"/>
</dbReference>
<dbReference type="RefSeq" id="XP_056042796.1">
    <property type="nucleotide sequence ID" value="XM_056184407.1"/>
</dbReference>
<proteinExistence type="predicted"/>
<accession>A0AAD7QQC6</accession>
<sequence>MQPVIPGFYYDEEKRKYFKILPNAAGGGSAAFYTTDRVNKRIKNGDDVQQSRDGNSCATKMTPPVSTYTATTALHAAGHSRSLRNAGQVYYSSVIRAQHLTEMGGPVTSRGGRRNLEVCAFAGGLRHAITLWKNARTDMNILTCMDIRKDTQGLDRLWVGNVHGIYKEYSVARCLKEPSYSVDMTTPFAEFSGPITSITKTDSFGVITAETLAQDDFNVMLWTPSVTTAASTIYRIHRFRADMEARCSAASAESCKMAIGGSDRILAYQSGPAEHRLISSYRLPSDVFAIEFLQPNTFLAGLRDGGVRIFDTRIPAKGRLQPVALWHASAITKMKLVKGDYLMVAGLEDTLALYDLRFAKVQDQPGLASQRYQHPDQQHKWVKQYKGRSRPVMKYEGYVNEHVFDHGFHISNDERILAVADQTCRVKLYSLWTGNQLRTPLSDKKFHLVPRALKWSDARVTKTGLPIVDSISVPQGLFVTNGGRLEYWSWDSQSSVVW</sequence>
<dbReference type="InterPro" id="IPR015943">
    <property type="entry name" value="WD40/YVTN_repeat-like_dom_sf"/>
</dbReference>
<comment type="caution">
    <text evidence="3">The sequence shown here is derived from an EMBL/GenBank/DDBJ whole genome shotgun (WGS) entry which is preliminary data.</text>
</comment>
<organism evidence="3 4">
    <name type="scientific">Lipomyces tetrasporus</name>
    <dbReference type="NCBI Taxonomy" id="54092"/>
    <lineage>
        <taxon>Eukaryota</taxon>
        <taxon>Fungi</taxon>
        <taxon>Dikarya</taxon>
        <taxon>Ascomycota</taxon>
        <taxon>Saccharomycotina</taxon>
        <taxon>Lipomycetes</taxon>
        <taxon>Lipomycetales</taxon>
        <taxon>Lipomycetaceae</taxon>
        <taxon>Lipomyces</taxon>
    </lineage>
</organism>
<name>A0AAD7QQC6_9ASCO</name>
<keyword evidence="4" id="KW-1185">Reference proteome</keyword>
<keyword evidence="2" id="KW-0677">Repeat</keyword>
<evidence type="ECO:0000256" key="2">
    <source>
        <dbReference type="ARBA" id="ARBA00022737"/>
    </source>
</evidence>
<dbReference type="InterPro" id="IPR052254">
    <property type="entry name" value="CUL4-DDB1_E3_ligase_receptor"/>
</dbReference>
<dbReference type="Proteomes" id="UP001217417">
    <property type="component" value="Unassembled WGS sequence"/>
</dbReference>
<protein>
    <submittedName>
        <fullName evidence="3">Uncharacterized protein</fullName>
    </submittedName>
</protein>
<keyword evidence="1" id="KW-0853">WD repeat</keyword>
<dbReference type="Gene3D" id="2.130.10.10">
    <property type="entry name" value="YVTN repeat-like/Quinoprotein amine dehydrogenase"/>
    <property type="match status" value="1"/>
</dbReference>
<dbReference type="InterPro" id="IPR036322">
    <property type="entry name" value="WD40_repeat_dom_sf"/>
</dbReference>
<evidence type="ECO:0000256" key="1">
    <source>
        <dbReference type="ARBA" id="ARBA00022574"/>
    </source>
</evidence>